<dbReference type="Pfam" id="PF13356">
    <property type="entry name" value="Arm-DNA-bind_3"/>
    <property type="match status" value="1"/>
</dbReference>
<proteinExistence type="inferred from homology"/>
<evidence type="ECO:0000259" key="6">
    <source>
        <dbReference type="PROSITE" id="PS51898"/>
    </source>
</evidence>
<dbReference type="CDD" id="cd00801">
    <property type="entry name" value="INT_P4_C"/>
    <property type="match status" value="1"/>
</dbReference>
<keyword evidence="2" id="KW-0229">DNA integration</keyword>
<dbReference type="Proteomes" id="UP000322079">
    <property type="component" value="Chromosome"/>
</dbReference>
<comment type="similarity">
    <text evidence="1">Belongs to the 'phage' integrase family.</text>
</comment>
<evidence type="ECO:0000256" key="2">
    <source>
        <dbReference type="ARBA" id="ARBA00022908"/>
    </source>
</evidence>
<dbReference type="Gene3D" id="1.10.150.130">
    <property type="match status" value="1"/>
</dbReference>
<dbReference type="KEGG" id="chrm:FYK34_05905"/>
<dbReference type="PROSITE" id="PS51900">
    <property type="entry name" value="CB"/>
    <property type="match status" value="1"/>
</dbReference>
<keyword evidence="3 5" id="KW-0238">DNA-binding</keyword>
<dbReference type="InterPro" id="IPR002104">
    <property type="entry name" value="Integrase_catalytic"/>
</dbReference>
<gene>
    <name evidence="8" type="ORF">FYK34_05905</name>
</gene>
<dbReference type="GO" id="GO:0003677">
    <property type="term" value="F:DNA binding"/>
    <property type="evidence" value="ECO:0007669"/>
    <property type="project" value="UniProtKB-UniRule"/>
</dbReference>
<feature type="domain" description="Tyr recombinase" evidence="6">
    <location>
        <begin position="205"/>
        <end position="383"/>
    </location>
</feature>
<dbReference type="RefSeq" id="WP_149295502.1">
    <property type="nucleotide sequence ID" value="NZ_CP043473.1"/>
</dbReference>
<dbReference type="PROSITE" id="PS51898">
    <property type="entry name" value="TYR_RECOMBINASE"/>
    <property type="match status" value="1"/>
</dbReference>
<dbReference type="EMBL" id="CP043473">
    <property type="protein sequence ID" value="QEL55132.1"/>
    <property type="molecule type" value="Genomic_DNA"/>
</dbReference>
<protein>
    <submittedName>
        <fullName evidence="8">Tyrosine-type recombinase/integrase</fullName>
    </submittedName>
</protein>
<evidence type="ECO:0000313" key="8">
    <source>
        <dbReference type="EMBL" id="QEL55132.1"/>
    </source>
</evidence>
<dbReference type="GO" id="GO:0006310">
    <property type="term" value="P:DNA recombination"/>
    <property type="evidence" value="ECO:0007669"/>
    <property type="project" value="UniProtKB-KW"/>
</dbReference>
<feature type="domain" description="Core-binding (CB)" evidence="7">
    <location>
        <begin position="100"/>
        <end position="181"/>
    </location>
</feature>
<accession>A0A5C1DEB7</accession>
<dbReference type="SUPFAM" id="SSF56349">
    <property type="entry name" value="DNA breaking-rejoining enzymes"/>
    <property type="match status" value="1"/>
</dbReference>
<reference evidence="8 9" key="1">
    <citation type="submission" date="2019-08" db="EMBL/GenBank/DDBJ databases">
        <title>Chromobacterium paludis, a novel bacterium isolated from a Maryland marsh pond.</title>
        <authorList>
            <person name="Blackburn M.B."/>
            <person name="Gundersen-Rindal D.E."/>
        </authorList>
    </citation>
    <scope>NUCLEOTIDE SEQUENCE [LARGE SCALE GENOMIC DNA]</scope>
    <source>
        <strain evidence="9">IIBBL 257-1</strain>
    </source>
</reference>
<dbReference type="PANTHER" id="PTHR30629:SF2">
    <property type="entry name" value="PROPHAGE INTEGRASE INTS-RELATED"/>
    <property type="match status" value="1"/>
</dbReference>
<dbReference type="InterPro" id="IPR038488">
    <property type="entry name" value="Integrase_DNA-bd_sf"/>
</dbReference>
<evidence type="ECO:0000256" key="1">
    <source>
        <dbReference type="ARBA" id="ARBA00008857"/>
    </source>
</evidence>
<name>A0A5C1DEB7_9NEIS</name>
<dbReference type="GO" id="GO:0015074">
    <property type="term" value="P:DNA integration"/>
    <property type="evidence" value="ECO:0007669"/>
    <property type="project" value="UniProtKB-KW"/>
</dbReference>
<evidence type="ECO:0000259" key="7">
    <source>
        <dbReference type="PROSITE" id="PS51900"/>
    </source>
</evidence>
<dbReference type="AlphaFoldDB" id="A0A5C1DEB7"/>
<dbReference type="InterPro" id="IPR011010">
    <property type="entry name" value="DNA_brk_join_enz"/>
</dbReference>
<organism evidence="8 9">
    <name type="scientific">Chromobacterium paludis</name>
    <dbReference type="NCBI Taxonomy" id="2605945"/>
    <lineage>
        <taxon>Bacteria</taxon>
        <taxon>Pseudomonadati</taxon>
        <taxon>Pseudomonadota</taxon>
        <taxon>Betaproteobacteria</taxon>
        <taxon>Neisseriales</taxon>
        <taxon>Chromobacteriaceae</taxon>
        <taxon>Chromobacterium</taxon>
    </lineage>
</organism>
<keyword evidence="9" id="KW-1185">Reference proteome</keyword>
<dbReference type="InterPro" id="IPR044068">
    <property type="entry name" value="CB"/>
</dbReference>
<evidence type="ECO:0000256" key="3">
    <source>
        <dbReference type="ARBA" id="ARBA00023125"/>
    </source>
</evidence>
<keyword evidence="4" id="KW-0233">DNA recombination</keyword>
<dbReference type="Pfam" id="PF00589">
    <property type="entry name" value="Phage_integrase"/>
    <property type="match status" value="1"/>
</dbReference>
<dbReference type="Pfam" id="PF22022">
    <property type="entry name" value="Phage_int_M"/>
    <property type="match status" value="1"/>
</dbReference>
<dbReference type="InterPro" id="IPR025166">
    <property type="entry name" value="Integrase_DNA_bind_dom"/>
</dbReference>
<dbReference type="PANTHER" id="PTHR30629">
    <property type="entry name" value="PROPHAGE INTEGRASE"/>
    <property type="match status" value="1"/>
</dbReference>
<dbReference type="InterPro" id="IPR013762">
    <property type="entry name" value="Integrase-like_cat_sf"/>
</dbReference>
<dbReference type="Gene3D" id="1.10.443.10">
    <property type="entry name" value="Intergrase catalytic core"/>
    <property type="match status" value="1"/>
</dbReference>
<evidence type="ECO:0000256" key="5">
    <source>
        <dbReference type="PROSITE-ProRule" id="PRU01248"/>
    </source>
</evidence>
<dbReference type="InterPro" id="IPR010998">
    <property type="entry name" value="Integrase_recombinase_N"/>
</dbReference>
<sequence>MPLSDAKCKNAKPREDGKRLRLSDEKGMYLEVMPNGAKYWRLKYRFAGKEKRLALGVYPDVTLGDARKKRDEARRLLGEDIDPGIHRKVQKAARAIQAENSFEAVAREWFAKYKPSWVDSHADKIIRRLERDIFPWLGKRPIAEIEAPELLAVLRRIEHRGAIETAHRAMQNCGQVFRYAVATGRAKRNSAADLVGALSPVIKTSFATITEPEKIAQLLRAMDGYQGSFITQCALKLAPLVFVRPGELRKAEWSEIDFEAEQWVIPAERMKMREKHIVPLSRQALAILKELEALTGSGQYIFPGARTNGRPMSENTVNAALRRLGYAKDDMTGHGFRHMASTLLNEQGWNRDAIERQMAHGERNSIRATYNYAEYLPERARMMQSWSDYLDGLKAGAKVTPLFKTA</sequence>
<dbReference type="Gene3D" id="3.30.160.390">
    <property type="entry name" value="Integrase, DNA-binding domain"/>
    <property type="match status" value="1"/>
</dbReference>
<evidence type="ECO:0000256" key="4">
    <source>
        <dbReference type="ARBA" id="ARBA00023172"/>
    </source>
</evidence>
<dbReference type="InterPro" id="IPR050808">
    <property type="entry name" value="Phage_Integrase"/>
</dbReference>
<dbReference type="InterPro" id="IPR053876">
    <property type="entry name" value="Phage_int_M"/>
</dbReference>
<evidence type="ECO:0000313" key="9">
    <source>
        <dbReference type="Proteomes" id="UP000322079"/>
    </source>
</evidence>